<feature type="transmembrane region" description="Helical" evidence="5">
    <location>
        <begin position="16"/>
        <end position="36"/>
    </location>
</feature>
<keyword evidence="5" id="KW-0472">Membrane</keyword>
<dbReference type="EMBL" id="JAENHP010000002">
    <property type="protein sequence ID" value="MBM2615568.1"/>
    <property type="molecule type" value="Genomic_DNA"/>
</dbReference>
<accession>A0ABS2A6T9</accession>
<evidence type="ECO:0000256" key="1">
    <source>
        <dbReference type="ARBA" id="ARBA00006739"/>
    </source>
</evidence>
<comment type="similarity">
    <text evidence="1">Belongs to the glycosyltransferase 2 family.</text>
</comment>
<organism evidence="7 8">
    <name type="scientific">Paractinoplanes ovalisporus</name>
    <dbReference type="NCBI Taxonomy" id="2810368"/>
    <lineage>
        <taxon>Bacteria</taxon>
        <taxon>Bacillati</taxon>
        <taxon>Actinomycetota</taxon>
        <taxon>Actinomycetes</taxon>
        <taxon>Micromonosporales</taxon>
        <taxon>Micromonosporaceae</taxon>
        <taxon>Paractinoplanes</taxon>
    </lineage>
</organism>
<evidence type="ECO:0000256" key="2">
    <source>
        <dbReference type="ARBA" id="ARBA00022676"/>
    </source>
</evidence>
<keyword evidence="5" id="KW-0812">Transmembrane</keyword>
<evidence type="ECO:0000256" key="4">
    <source>
        <dbReference type="SAM" id="MobiDB-lite"/>
    </source>
</evidence>
<dbReference type="SUPFAM" id="SSF53448">
    <property type="entry name" value="Nucleotide-diphospho-sugar transferases"/>
    <property type="match status" value="1"/>
</dbReference>
<protein>
    <submittedName>
        <fullName evidence="7">Glycosyltransferase family 2 protein</fullName>
    </submittedName>
</protein>
<reference evidence="7 8" key="1">
    <citation type="submission" date="2021-01" db="EMBL/GenBank/DDBJ databases">
        <title>Actinoplanes sp. nov. LDG1-06 isolated from lichen.</title>
        <authorList>
            <person name="Saeng-In P."/>
            <person name="Phongsopitanun W."/>
            <person name="Kanchanasin P."/>
            <person name="Yuki M."/>
            <person name="Kudo T."/>
            <person name="Ohkuma M."/>
            <person name="Tanasupawat S."/>
        </authorList>
    </citation>
    <scope>NUCLEOTIDE SEQUENCE [LARGE SCALE GENOMIC DNA]</scope>
    <source>
        <strain evidence="7 8">LDG1-06</strain>
    </source>
</reference>
<keyword evidence="3" id="KW-0808">Transferase</keyword>
<name>A0ABS2A6T9_9ACTN</name>
<dbReference type="RefSeq" id="WP_203375445.1">
    <property type="nucleotide sequence ID" value="NZ_JAENHP010000002.1"/>
</dbReference>
<dbReference type="Gene3D" id="3.90.550.10">
    <property type="entry name" value="Spore Coat Polysaccharide Biosynthesis Protein SpsA, Chain A"/>
    <property type="match status" value="1"/>
</dbReference>
<feature type="transmembrane region" description="Helical" evidence="5">
    <location>
        <begin position="390"/>
        <end position="411"/>
    </location>
</feature>
<dbReference type="PANTHER" id="PTHR43630:SF1">
    <property type="entry name" value="POLY-BETA-1,6-N-ACETYL-D-GLUCOSAMINE SYNTHASE"/>
    <property type="match status" value="1"/>
</dbReference>
<evidence type="ECO:0000259" key="6">
    <source>
        <dbReference type="Pfam" id="PF00535"/>
    </source>
</evidence>
<evidence type="ECO:0000256" key="5">
    <source>
        <dbReference type="SAM" id="Phobius"/>
    </source>
</evidence>
<dbReference type="CDD" id="cd06423">
    <property type="entry name" value="CESA_like"/>
    <property type="match status" value="1"/>
</dbReference>
<evidence type="ECO:0000313" key="7">
    <source>
        <dbReference type="EMBL" id="MBM2615568.1"/>
    </source>
</evidence>
<dbReference type="Proteomes" id="UP000632138">
    <property type="component" value="Unassembled WGS sequence"/>
</dbReference>
<feature type="region of interest" description="Disordered" evidence="4">
    <location>
        <begin position="473"/>
        <end position="500"/>
    </location>
</feature>
<keyword evidence="8" id="KW-1185">Reference proteome</keyword>
<dbReference type="PANTHER" id="PTHR43630">
    <property type="entry name" value="POLY-BETA-1,6-N-ACETYL-D-GLUCOSAMINE SYNTHASE"/>
    <property type="match status" value="1"/>
</dbReference>
<dbReference type="InterPro" id="IPR001173">
    <property type="entry name" value="Glyco_trans_2-like"/>
</dbReference>
<keyword evidence="2" id="KW-0328">Glycosyltransferase</keyword>
<proteinExistence type="inferred from homology"/>
<dbReference type="Pfam" id="PF00535">
    <property type="entry name" value="Glycos_transf_2"/>
    <property type="match status" value="1"/>
</dbReference>
<keyword evidence="5" id="KW-1133">Transmembrane helix</keyword>
<dbReference type="InterPro" id="IPR029044">
    <property type="entry name" value="Nucleotide-diphossugar_trans"/>
</dbReference>
<evidence type="ECO:0000313" key="8">
    <source>
        <dbReference type="Proteomes" id="UP000632138"/>
    </source>
</evidence>
<gene>
    <name evidence="7" type="ORF">JIG36_08320</name>
</gene>
<sequence length="500" mass="55267">MRDFVLAVLRGADYAVFAYFVALNSSYLIMIVLASVEFAKHLRRATFAGADDMFRSPLTLPVSVIVPAYNEGAGIVPAVQAMTALRYPRYEIVVVDDGSTDDTFEKLREHFDLVEVPRVVPSEVPYESQVVSVHVPRGDKGSLTVVRKTNGGKADALNVGINLARHPLVCMVDADSVLDPDALLSVAKPFADDPLRVAACGGVVRIANGCKVVAGRVVDVRMPRSWLVRIQVVEYLRAFLMSRTGWSRLGGVVVISGAFGVFRRDLLVQIGGMAHDTIGEDAELVVRLHHYLRDRGEDYRVIFVAEPVSWSEAPSHWKVLGSQRRRWHRGIAEILTKHRHMIFNPRYGRIGLVALPYYLIFELLAPFVELAALILLPLGLWADAIDIGFAWRFALVAYGYGLLVSLVALFIEEVSFHRYPRWSDMLRGVVAAVLENFGYRQLLALWQVWGAAAAWRGRPAVWGTMHRTGFDTHDPTPVETVGTPTSGDVEAAVGAPKSLG</sequence>
<comment type="caution">
    <text evidence="7">The sequence shown here is derived from an EMBL/GenBank/DDBJ whole genome shotgun (WGS) entry which is preliminary data.</text>
</comment>
<evidence type="ECO:0000256" key="3">
    <source>
        <dbReference type="ARBA" id="ARBA00022679"/>
    </source>
</evidence>
<feature type="transmembrane region" description="Helical" evidence="5">
    <location>
        <begin position="355"/>
        <end position="378"/>
    </location>
</feature>
<feature type="domain" description="Glycosyltransferase 2-like" evidence="6">
    <location>
        <begin position="63"/>
        <end position="207"/>
    </location>
</feature>